<dbReference type="Pfam" id="PF01822">
    <property type="entry name" value="WSC"/>
    <property type="match status" value="1"/>
</dbReference>
<evidence type="ECO:0000259" key="4">
    <source>
        <dbReference type="PROSITE" id="PS50948"/>
    </source>
</evidence>
<dbReference type="Pfam" id="PF14295">
    <property type="entry name" value="PAN_4"/>
    <property type="match status" value="3"/>
</dbReference>
<dbReference type="PROSITE" id="PS51257">
    <property type="entry name" value="PROKAR_LIPOPROTEIN"/>
    <property type="match status" value="1"/>
</dbReference>
<feature type="compositionally biased region" description="Low complexity" evidence="1">
    <location>
        <begin position="464"/>
        <end position="498"/>
    </location>
</feature>
<dbReference type="Pfam" id="PF00024">
    <property type="entry name" value="PAN_1"/>
    <property type="match status" value="1"/>
</dbReference>
<feature type="compositionally biased region" description="Polar residues" evidence="1">
    <location>
        <begin position="1037"/>
        <end position="1053"/>
    </location>
</feature>
<evidence type="ECO:0000256" key="1">
    <source>
        <dbReference type="SAM" id="MobiDB-lite"/>
    </source>
</evidence>
<dbReference type="OrthoDB" id="5098752at2759"/>
<evidence type="ECO:0000313" key="7">
    <source>
        <dbReference type="Proteomes" id="UP000546213"/>
    </source>
</evidence>
<feature type="compositionally biased region" description="Pro residues" evidence="1">
    <location>
        <begin position="860"/>
        <end position="869"/>
    </location>
</feature>
<feature type="domain" description="Apple" evidence="4">
    <location>
        <begin position="131"/>
        <end position="213"/>
    </location>
</feature>
<evidence type="ECO:0000256" key="3">
    <source>
        <dbReference type="SAM" id="SignalP"/>
    </source>
</evidence>
<dbReference type="PROSITE" id="PS50948">
    <property type="entry name" value="PAN"/>
    <property type="match status" value="3"/>
</dbReference>
<keyword evidence="2" id="KW-0812">Transmembrane</keyword>
<dbReference type="InterPro" id="IPR003609">
    <property type="entry name" value="Pan_app"/>
</dbReference>
<feature type="compositionally biased region" description="Low complexity" evidence="1">
    <location>
        <begin position="796"/>
        <end position="859"/>
    </location>
</feature>
<sequence length="1250" mass="129129">MRLQLGLLALGASSAMAASCQQGTVAGPYTAQGVDFDVICGKGLTGTSYTTQASMMAGIIEECMVACAEDASCVAIVWDNIAICSLYSSFTATTDDYTDIAVRQQQTTSTSMEPSTTSSAASATSSTVPQCQAGTYTSSTNNVQFNTACGRYYVGTEISNTVVADLQGCMDMCASDSSCVAVSLSYSGNVCHLFSHTDYSAPDASWDLAVVSSRPSSTSSADIKSSTDSTSSADSTSEAPSTTSSPPSCQSGTYSGTINQFVITCDASPNAYNTMNPLGSGYTLQTCLQACDTDSQCDAATFYERFTYCTLFNGALSTIYQSVGSVYIYKMTGTSSSSSSSSTSTSSDDAISTSASSTSSTTSSSASSTTSSAPLTCAQLGGTYTGASNTIFEVTCGAILGGSASPPTRVDSFEQCMDLCQADSTCVGVSLFPSMGRCYLVAVYVGSSAAPPYDVAIIPARLPSTSSTSSADSTSTSAAVTTTESSTESSTSIPSTSASSTSTFIHILYILYIYVFVSYVICIYVFHSYTFYSYLTYDYNIHSIFNPIHLYNFTNIIRANLLKIHVTVHDSTLTPATSTSAGSSLLSSLLTTTTTSRTEATTIVTSASTGNPRSQTSTSDTTISSSSTASEISLSSTGQTTTGTESTVMSTQQQTSPITSAPPSGSSTSPSLTASTTSSTPSTSPRNIQVLDGYDFIACMRSDEGFPTFTEVATQADMTTEICVKLAAGSIYVGVYKQTCYKADSLAGSEVVEDARCSLLCPGDPALFCGGTTGGAGRRRAIPSNRLLTIYRQSVSSSSSSSTPSQASQASIPQALPSTSKSNAATTSSPPVSSSSISSRKTTVSPAISDLSSISGTPSPTSPPSPVSPGPIRTIHVTEGVTVTEIVIAETVTTVTYVTLNPSQPGALTTTCITLTLQYTACGCDHQEYPPVDMTTIISPCRACGYLGQDIITMVVPVAACESGNVNYKPSGWFGGEAGNNGYPDRIQGHQIYTGSEGDLNSQPQPTQGQQNGEGLGYENGSSDIEAATQASGGGAQNKQPSNLQPTQGQKSGKGSGHENGPSGSKTPTQRPEDEPQNNETASPVPTQGQHNADRPGDGNGKSAVAAQTSPGRNNNNGPIAPASQSSNPLNPSKPVPLPEGQQVSSDGLKRETSVVPAPQPDTPTSPSQLVSVHGHHPAISTTFATEVEVTKEIEASESTHSLSALEPGEASSVPSEASSSEACRHQIMDCNVLFAVEIFGWELEPADIS</sequence>
<proteinExistence type="predicted"/>
<feature type="domain" description="WSC" evidence="5">
    <location>
        <begin position="693"/>
        <end position="781"/>
    </location>
</feature>
<dbReference type="AlphaFoldDB" id="A0A8H5L7G3"/>
<accession>A0A8H5L7G3</accession>
<keyword evidence="2" id="KW-0472">Membrane</keyword>
<dbReference type="SMART" id="SM00321">
    <property type="entry name" value="WSC"/>
    <property type="match status" value="1"/>
</dbReference>
<feature type="domain" description="Apple" evidence="4">
    <location>
        <begin position="249"/>
        <end position="332"/>
    </location>
</feature>
<protein>
    <submittedName>
        <fullName evidence="6">MUC1-extracellular alpha-1 4-glucan glucosidase</fullName>
    </submittedName>
</protein>
<feature type="compositionally biased region" description="Polar residues" evidence="1">
    <location>
        <begin position="1106"/>
        <end position="1131"/>
    </location>
</feature>
<feature type="region of interest" description="Disordered" evidence="1">
    <location>
        <begin position="215"/>
        <end position="251"/>
    </location>
</feature>
<feature type="chain" id="PRO_5034962324" evidence="3">
    <location>
        <begin position="18"/>
        <end position="1250"/>
    </location>
</feature>
<feature type="compositionally biased region" description="Low complexity" evidence="1">
    <location>
        <begin position="215"/>
        <end position="248"/>
    </location>
</feature>
<organism evidence="6 7">
    <name type="scientific">Fusarium pseudocircinatum</name>
    <dbReference type="NCBI Taxonomy" id="56676"/>
    <lineage>
        <taxon>Eukaryota</taxon>
        <taxon>Fungi</taxon>
        <taxon>Dikarya</taxon>
        <taxon>Ascomycota</taxon>
        <taxon>Pezizomycotina</taxon>
        <taxon>Sordariomycetes</taxon>
        <taxon>Hypocreomycetidae</taxon>
        <taxon>Hypocreales</taxon>
        <taxon>Nectriaceae</taxon>
        <taxon>Fusarium</taxon>
        <taxon>Fusarium fujikuroi species complex</taxon>
    </lineage>
</organism>
<dbReference type="SMART" id="SM00473">
    <property type="entry name" value="PAN_AP"/>
    <property type="match status" value="4"/>
</dbReference>
<reference evidence="6 7" key="1">
    <citation type="submission" date="2020-05" db="EMBL/GenBank/DDBJ databases">
        <title>Identification and distribution of gene clusters putatively required for synthesis of sphingolipid metabolism inhibitors in phylogenetically diverse species of the filamentous fungus Fusarium.</title>
        <authorList>
            <person name="Kim H.-S."/>
            <person name="Busman M."/>
            <person name="Brown D.W."/>
            <person name="Divon H."/>
            <person name="Uhlig S."/>
            <person name="Proctor R.H."/>
        </authorList>
    </citation>
    <scope>NUCLEOTIDE SEQUENCE [LARGE SCALE GENOMIC DNA]</scope>
    <source>
        <strain evidence="6 7">NRRL 36939</strain>
    </source>
</reference>
<feature type="region of interest" description="Disordered" evidence="1">
    <location>
        <begin position="600"/>
        <end position="686"/>
    </location>
</feature>
<feature type="region of interest" description="Disordered" evidence="1">
    <location>
        <begin position="979"/>
        <end position="1218"/>
    </location>
</feature>
<feature type="signal peptide" evidence="3">
    <location>
        <begin position="1"/>
        <end position="17"/>
    </location>
</feature>
<feature type="compositionally biased region" description="Polar residues" evidence="1">
    <location>
        <begin position="1078"/>
        <end position="1091"/>
    </location>
</feature>
<feature type="domain" description="Apple" evidence="4">
    <location>
        <begin position="20"/>
        <end position="101"/>
    </location>
</feature>
<feature type="region of interest" description="Disordered" evidence="1">
    <location>
        <begin position="796"/>
        <end position="873"/>
    </location>
</feature>
<dbReference type="InterPro" id="IPR002889">
    <property type="entry name" value="WSC_carb-bd"/>
</dbReference>
<dbReference type="EMBL" id="JAAOAS010000198">
    <property type="protein sequence ID" value="KAF5586174.1"/>
    <property type="molecule type" value="Genomic_DNA"/>
</dbReference>
<keyword evidence="2" id="KW-1133">Transmembrane helix</keyword>
<evidence type="ECO:0000256" key="2">
    <source>
        <dbReference type="SAM" id="Phobius"/>
    </source>
</evidence>
<evidence type="ECO:0000259" key="5">
    <source>
        <dbReference type="PROSITE" id="PS51212"/>
    </source>
</evidence>
<feature type="compositionally biased region" description="Polar residues" evidence="1">
    <location>
        <begin position="991"/>
        <end position="1011"/>
    </location>
</feature>
<feature type="region of interest" description="Disordered" evidence="1">
    <location>
        <begin position="463"/>
        <end position="498"/>
    </location>
</feature>
<feature type="transmembrane region" description="Helical" evidence="2">
    <location>
        <begin position="504"/>
        <end position="526"/>
    </location>
</feature>
<keyword evidence="3" id="KW-0732">Signal</keyword>
<dbReference type="PROSITE" id="PS51212">
    <property type="entry name" value="WSC"/>
    <property type="match status" value="1"/>
</dbReference>
<feature type="compositionally biased region" description="Low complexity" evidence="1">
    <location>
        <begin position="614"/>
        <end position="685"/>
    </location>
</feature>
<evidence type="ECO:0000313" key="6">
    <source>
        <dbReference type="EMBL" id="KAF5586174.1"/>
    </source>
</evidence>
<comment type="caution">
    <text evidence="6">The sequence shown here is derived from an EMBL/GenBank/DDBJ whole genome shotgun (WGS) entry which is preliminary data.</text>
</comment>
<keyword evidence="7" id="KW-1185">Reference proteome</keyword>
<feature type="region of interest" description="Disordered" evidence="1">
    <location>
        <begin position="334"/>
        <end position="373"/>
    </location>
</feature>
<name>A0A8H5L7G3_9HYPO</name>
<gene>
    <name evidence="6" type="ORF">FPCIR_8025</name>
</gene>
<dbReference type="Proteomes" id="UP000546213">
    <property type="component" value="Unassembled WGS sequence"/>
</dbReference>